<dbReference type="KEGG" id="bcel:BcellWH2_02555"/>
<dbReference type="PATRIC" id="fig|246787.4.peg.2632"/>
<reference evidence="2 3" key="1">
    <citation type="journal article" date="2015" name="Science">
        <title>Genetic determinants of in vivo fitness and diet responsiveness in multiple human gut Bacteroides.</title>
        <authorList>
            <person name="Wu M."/>
            <person name="McNulty N.P."/>
            <person name="Rodionov D.A."/>
            <person name="Khoroshkin M.S."/>
            <person name="Griffin N.W."/>
            <person name="Cheng J."/>
            <person name="Latreille P."/>
            <person name="Kerstetter R.A."/>
            <person name="Terrapon N."/>
            <person name="Henrissat B."/>
            <person name="Osterman A.L."/>
            <person name="Gordon J.I."/>
        </authorList>
    </citation>
    <scope>NUCLEOTIDE SEQUENCE [LARGE SCALE GENOMIC DNA]</scope>
    <source>
        <strain evidence="2 3">WH2</strain>
    </source>
</reference>
<feature type="transmembrane region" description="Helical" evidence="1">
    <location>
        <begin position="12"/>
        <end position="29"/>
    </location>
</feature>
<keyword evidence="1" id="KW-0812">Transmembrane</keyword>
<evidence type="ECO:0000256" key="1">
    <source>
        <dbReference type="SAM" id="Phobius"/>
    </source>
</evidence>
<accession>A0A0P0G0G3</accession>
<proteinExistence type="predicted"/>
<evidence type="ECO:0000313" key="2">
    <source>
        <dbReference type="EMBL" id="ALJ59794.1"/>
    </source>
</evidence>
<protein>
    <submittedName>
        <fullName evidence="2">Uncharacterized protein</fullName>
    </submittedName>
</protein>
<gene>
    <name evidence="2" type="ORF">BcellWH2_02555</name>
</gene>
<sequence>MHNKNDQNKKKEKISVCISIIRIFLFYLFQYPKLSKEINPNYLI</sequence>
<keyword evidence="1" id="KW-1133">Transmembrane helix</keyword>
<keyword evidence="1" id="KW-0472">Membrane</keyword>
<dbReference type="AlphaFoldDB" id="A0A0P0G0G3"/>
<organism evidence="2 3">
    <name type="scientific">Bacteroides cellulosilyticus</name>
    <dbReference type="NCBI Taxonomy" id="246787"/>
    <lineage>
        <taxon>Bacteria</taxon>
        <taxon>Pseudomonadati</taxon>
        <taxon>Bacteroidota</taxon>
        <taxon>Bacteroidia</taxon>
        <taxon>Bacteroidales</taxon>
        <taxon>Bacteroidaceae</taxon>
        <taxon>Bacteroides</taxon>
    </lineage>
</organism>
<dbReference type="Proteomes" id="UP000061809">
    <property type="component" value="Chromosome"/>
</dbReference>
<dbReference type="EMBL" id="CP012801">
    <property type="protein sequence ID" value="ALJ59794.1"/>
    <property type="molecule type" value="Genomic_DNA"/>
</dbReference>
<evidence type="ECO:0000313" key="3">
    <source>
        <dbReference type="Proteomes" id="UP000061809"/>
    </source>
</evidence>
<name>A0A0P0G0G3_9BACE</name>